<proteinExistence type="predicted"/>
<dbReference type="Proteomes" id="UP001642540">
    <property type="component" value="Unassembled WGS sequence"/>
</dbReference>
<protein>
    <submittedName>
        <fullName evidence="1">Uncharacterized protein</fullName>
    </submittedName>
</protein>
<dbReference type="EMBL" id="CAXLJM020000099">
    <property type="protein sequence ID" value="CAL8133541.1"/>
    <property type="molecule type" value="Genomic_DNA"/>
</dbReference>
<keyword evidence="2" id="KW-1185">Reference proteome</keyword>
<evidence type="ECO:0000313" key="1">
    <source>
        <dbReference type="EMBL" id="CAL8133541.1"/>
    </source>
</evidence>
<sequence>MNTSRAPPPSPIIAIELDGDAAAFSDGAIADASQELSASAVGTVENPAEISLATVVESELNQEADVEQTAIADLLNLSATSINQVVAGNNGLATDNLFGIVAGGQLAALANAGASHVAGGGLNAVSANAASSNIVNS</sequence>
<reference evidence="1 2" key="1">
    <citation type="submission" date="2024-08" db="EMBL/GenBank/DDBJ databases">
        <authorList>
            <person name="Cucini C."/>
            <person name="Frati F."/>
        </authorList>
    </citation>
    <scope>NUCLEOTIDE SEQUENCE [LARGE SCALE GENOMIC DNA]</scope>
</reference>
<name>A0ABP1RQZ3_9HEXA</name>
<evidence type="ECO:0000313" key="2">
    <source>
        <dbReference type="Proteomes" id="UP001642540"/>
    </source>
</evidence>
<gene>
    <name evidence="1" type="ORF">ODALV1_LOCUS25116</name>
</gene>
<accession>A0ABP1RQZ3</accession>
<organism evidence="1 2">
    <name type="scientific">Orchesella dallaii</name>
    <dbReference type="NCBI Taxonomy" id="48710"/>
    <lineage>
        <taxon>Eukaryota</taxon>
        <taxon>Metazoa</taxon>
        <taxon>Ecdysozoa</taxon>
        <taxon>Arthropoda</taxon>
        <taxon>Hexapoda</taxon>
        <taxon>Collembola</taxon>
        <taxon>Entomobryomorpha</taxon>
        <taxon>Entomobryoidea</taxon>
        <taxon>Orchesellidae</taxon>
        <taxon>Orchesellinae</taxon>
        <taxon>Orchesella</taxon>
    </lineage>
</organism>
<comment type="caution">
    <text evidence="1">The sequence shown here is derived from an EMBL/GenBank/DDBJ whole genome shotgun (WGS) entry which is preliminary data.</text>
</comment>